<keyword evidence="3 5" id="KW-1133">Transmembrane helix</keyword>
<dbReference type="RefSeq" id="WP_243540604.1">
    <property type="nucleotide sequence ID" value="NZ_CP093442.1"/>
</dbReference>
<gene>
    <name evidence="6" type="ORF">MNR06_07500</name>
</gene>
<evidence type="ECO:0000313" key="6">
    <source>
        <dbReference type="EMBL" id="UOF02795.1"/>
    </source>
</evidence>
<evidence type="ECO:0000256" key="1">
    <source>
        <dbReference type="ARBA" id="ARBA00004370"/>
    </source>
</evidence>
<feature type="transmembrane region" description="Helical" evidence="5">
    <location>
        <begin position="111"/>
        <end position="132"/>
    </location>
</feature>
<dbReference type="EMBL" id="CP093442">
    <property type="protein sequence ID" value="UOF02795.1"/>
    <property type="molecule type" value="Genomic_DNA"/>
</dbReference>
<name>A0ABY4CCW0_9BACT</name>
<evidence type="ECO:0000256" key="3">
    <source>
        <dbReference type="ARBA" id="ARBA00022989"/>
    </source>
</evidence>
<evidence type="ECO:0000256" key="5">
    <source>
        <dbReference type="SAM" id="Phobius"/>
    </source>
</evidence>
<dbReference type="Pfam" id="PF01124">
    <property type="entry name" value="MAPEG"/>
    <property type="match status" value="1"/>
</dbReference>
<dbReference type="PANTHER" id="PTHR35814">
    <property type="match status" value="1"/>
</dbReference>
<keyword evidence="2 5" id="KW-0812">Transmembrane</keyword>
<dbReference type="PANTHER" id="PTHR35814:SF1">
    <property type="entry name" value="GLUTATHIONE S-TRANSFERASE-RELATED"/>
    <property type="match status" value="1"/>
</dbReference>
<dbReference type="SUPFAM" id="SSF161084">
    <property type="entry name" value="MAPEG domain-like"/>
    <property type="match status" value="1"/>
</dbReference>
<sequence>MNFFTPKVHIGLLYLGILGLMFFALTVNVIVHRWKFRVPIGGGQNQKMTQIIRMHGHFAEYVPLLSLMLVILEINRTPSEFLHFLWISLVLSRVFHAWGLYSSHLPHLGRFLGMTLTAIVLLGSSTGLLISYTGN</sequence>
<dbReference type="Gene3D" id="1.20.120.550">
    <property type="entry name" value="Membrane associated eicosanoid/glutathione metabolism-like domain"/>
    <property type="match status" value="1"/>
</dbReference>
<reference evidence="6" key="1">
    <citation type="submission" date="2022-03" db="EMBL/GenBank/DDBJ databases">
        <title>Genome Identification and Characterization of new species Bdellovibrio reynosense LBG001 sp. nov. from a Mexico soil sample.</title>
        <authorList>
            <person name="Camilli A."/>
            <person name="Ajao Y."/>
            <person name="Guo X."/>
        </authorList>
    </citation>
    <scope>NUCLEOTIDE SEQUENCE</scope>
    <source>
        <strain evidence="6">LBG001</strain>
    </source>
</reference>
<evidence type="ECO:0000256" key="2">
    <source>
        <dbReference type="ARBA" id="ARBA00022692"/>
    </source>
</evidence>
<feature type="transmembrane region" description="Helical" evidence="5">
    <location>
        <begin position="12"/>
        <end position="31"/>
    </location>
</feature>
<evidence type="ECO:0000256" key="4">
    <source>
        <dbReference type="ARBA" id="ARBA00023136"/>
    </source>
</evidence>
<evidence type="ECO:0000313" key="7">
    <source>
        <dbReference type="Proteomes" id="UP000830116"/>
    </source>
</evidence>
<protein>
    <submittedName>
        <fullName evidence="6">MAPEG family protein</fullName>
    </submittedName>
</protein>
<keyword evidence="4 5" id="KW-0472">Membrane</keyword>
<keyword evidence="7" id="KW-1185">Reference proteome</keyword>
<feature type="transmembrane region" description="Helical" evidence="5">
    <location>
        <begin position="81"/>
        <end position="99"/>
    </location>
</feature>
<comment type="subcellular location">
    <subcellularLocation>
        <location evidence="1">Membrane</location>
    </subcellularLocation>
</comment>
<organism evidence="6 7">
    <name type="scientific">Bdellovibrio reynosensis</name>
    <dbReference type="NCBI Taxonomy" id="2835041"/>
    <lineage>
        <taxon>Bacteria</taxon>
        <taxon>Pseudomonadati</taxon>
        <taxon>Bdellovibrionota</taxon>
        <taxon>Bdellovibrionia</taxon>
        <taxon>Bdellovibrionales</taxon>
        <taxon>Pseudobdellovibrionaceae</taxon>
        <taxon>Bdellovibrio</taxon>
    </lineage>
</organism>
<dbReference type="Proteomes" id="UP000830116">
    <property type="component" value="Chromosome"/>
</dbReference>
<proteinExistence type="predicted"/>
<accession>A0ABY4CCW0</accession>
<dbReference type="InterPro" id="IPR023352">
    <property type="entry name" value="MAPEG-like_dom_sf"/>
</dbReference>
<dbReference type="InterPro" id="IPR001129">
    <property type="entry name" value="Membr-assoc_MAPEG"/>
</dbReference>